<sequence>MEQSKELLKRGLFRKHEEGQSQVLSAALEIAEEESVETNSRFRALVAWEVCFTHCLQSAIFVPLFSSLKRSNLSIRTEEAPESVGETHEYQGQRNSHFVNTEILHPTWACRVQYIQHGFVRETVAHSSNISGGGTAKVE</sequence>
<dbReference type="Proteomes" id="UP000834106">
    <property type="component" value="Chromosome 3"/>
</dbReference>
<evidence type="ECO:0000313" key="2">
    <source>
        <dbReference type="Proteomes" id="UP000834106"/>
    </source>
</evidence>
<reference evidence="1" key="1">
    <citation type="submission" date="2023-05" db="EMBL/GenBank/DDBJ databases">
        <authorList>
            <person name="Huff M."/>
        </authorList>
    </citation>
    <scope>NUCLEOTIDE SEQUENCE</scope>
</reference>
<name>A0AAD1YV39_9LAMI</name>
<keyword evidence="2" id="KW-1185">Reference proteome</keyword>
<gene>
    <name evidence="1" type="ORF">FPE_LOCUS5283</name>
</gene>
<organism evidence="1 2">
    <name type="scientific">Fraxinus pennsylvanica</name>
    <dbReference type="NCBI Taxonomy" id="56036"/>
    <lineage>
        <taxon>Eukaryota</taxon>
        <taxon>Viridiplantae</taxon>
        <taxon>Streptophyta</taxon>
        <taxon>Embryophyta</taxon>
        <taxon>Tracheophyta</taxon>
        <taxon>Spermatophyta</taxon>
        <taxon>Magnoliopsida</taxon>
        <taxon>eudicotyledons</taxon>
        <taxon>Gunneridae</taxon>
        <taxon>Pentapetalae</taxon>
        <taxon>asterids</taxon>
        <taxon>lamiids</taxon>
        <taxon>Lamiales</taxon>
        <taxon>Oleaceae</taxon>
        <taxon>Oleeae</taxon>
        <taxon>Fraxinus</taxon>
    </lineage>
</organism>
<accession>A0AAD1YV39</accession>
<proteinExistence type="predicted"/>
<protein>
    <submittedName>
        <fullName evidence="1">Uncharacterized protein</fullName>
    </submittedName>
</protein>
<dbReference type="AlphaFoldDB" id="A0AAD1YV39"/>
<evidence type="ECO:0000313" key="1">
    <source>
        <dbReference type="EMBL" id="CAI9757853.1"/>
    </source>
</evidence>
<dbReference type="EMBL" id="OU503038">
    <property type="protein sequence ID" value="CAI9757853.1"/>
    <property type="molecule type" value="Genomic_DNA"/>
</dbReference>